<feature type="region of interest" description="Disordered" evidence="1">
    <location>
        <begin position="1"/>
        <end position="119"/>
    </location>
</feature>
<gene>
    <name evidence="2" type="ORF">BOTCAL_0257g00050</name>
</gene>
<dbReference type="AlphaFoldDB" id="A0A4Y8CYL4"/>
<dbReference type="EMBL" id="PHWZ01000256">
    <property type="protein sequence ID" value="TEY52512.1"/>
    <property type="molecule type" value="Genomic_DNA"/>
</dbReference>
<reference evidence="2 3" key="1">
    <citation type="submission" date="2017-11" db="EMBL/GenBank/DDBJ databases">
        <title>Comparative genomics of Botrytis spp.</title>
        <authorList>
            <person name="Valero-Jimenez C.A."/>
            <person name="Tapia P."/>
            <person name="Veloso J."/>
            <person name="Silva-Moreno E."/>
            <person name="Staats M."/>
            <person name="Valdes J.H."/>
            <person name="Van Kan J.A.L."/>
        </authorList>
    </citation>
    <scope>NUCLEOTIDE SEQUENCE [LARGE SCALE GENOMIC DNA]</scope>
    <source>
        <strain evidence="2 3">MUCL2830</strain>
    </source>
</reference>
<protein>
    <submittedName>
        <fullName evidence="2">Uncharacterized protein</fullName>
    </submittedName>
</protein>
<dbReference type="Proteomes" id="UP000297299">
    <property type="component" value="Unassembled WGS sequence"/>
</dbReference>
<feature type="compositionally biased region" description="Basic and acidic residues" evidence="1">
    <location>
        <begin position="10"/>
        <end position="24"/>
    </location>
</feature>
<feature type="compositionally biased region" description="Polar residues" evidence="1">
    <location>
        <begin position="67"/>
        <end position="94"/>
    </location>
</feature>
<dbReference type="OrthoDB" id="5426563at2759"/>
<sequence length="394" mass="44201">MIQEQSTTVHNRDWSPLDDVDKISYNDMPHSSDIYDQSFSSDRCEPGNLGEGPLISTHYRSEDDTTIKPQDNRSPQRTSSSIPWNPPRSSSSGITKPFHTNFVSSPCSKVPPVQQTPTALRQATELEETVLQNDQISTTDQTLGIIKESPTEGVQKKVDQNELWMKFVFDDASEEEDTVQKKTTSTGFELEKREPSPTFSTFVHNSVESESPLQPRYVAQANSRIIWQDPQQENSSVYRNEFGHSPNYSNFAYQPNVNYDPIGVAARNKSTPYPVEGKRQKTSRDLGLNNRNSAVDSTKFRISNGSTSSSSKTDSLSTMAVSCSQINTSTTTTQRSFLEPHRKVIFTKPQPFIGSKSDMNFSSSDRTIRIGGKDLKKQMSNDTGTMFLEEIEDC</sequence>
<feature type="compositionally biased region" description="Polar residues" evidence="1">
    <location>
        <begin position="101"/>
        <end position="119"/>
    </location>
</feature>
<keyword evidence="3" id="KW-1185">Reference proteome</keyword>
<proteinExistence type="predicted"/>
<evidence type="ECO:0000313" key="3">
    <source>
        <dbReference type="Proteomes" id="UP000297299"/>
    </source>
</evidence>
<evidence type="ECO:0000313" key="2">
    <source>
        <dbReference type="EMBL" id="TEY52512.1"/>
    </source>
</evidence>
<feature type="region of interest" description="Disordered" evidence="1">
    <location>
        <begin position="270"/>
        <end position="291"/>
    </location>
</feature>
<feature type="region of interest" description="Disordered" evidence="1">
    <location>
        <begin position="175"/>
        <end position="197"/>
    </location>
</feature>
<accession>A0A4Y8CYL4</accession>
<comment type="caution">
    <text evidence="2">The sequence shown here is derived from an EMBL/GenBank/DDBJ whole genome shotgun (WGS) entry which is preliminary data.</text>
</comment>
<evidence type="ECO:0000256" key="1">
    <source>
        <dbReference type="SAM" id="MobiDB-lite"/>
    </source>
</evidence>
<organism evidence="2 3">
    <name type="scientific">Botryotinia calthae</name>
    <dbReference type="NCBI Taxonomy" id="38488"/>
    <lineage>
        <taxon>Eukaryota</taxon>
        <taxon>Fungi</taxon>
        <taxon>Dikarya</taxon>
        <taxon>Ascomycota</taxon>
        <taxon>Pezizomycotina</taxon>
        <taxon>Leotiomycetes</taxon>
        <taxon>Helotiales</taxon>
        <taxon>Sclerotiniaceae</taxon>
        <taxon>Botryotinia</taxon>
    </lineage>
</organism>
<name>A0A4Y8CYL4_9HELO</name>